<gene>
    <name evidence="2" type="ORF">PLEPLA_LOCUS36540</name>
</gene>
<dbReference type="EMBL" id="CADEAL010003992">
    <property type="protein sequence ID" value="CAB1448890.1"/>
    <property type="molecule type" value="Genomic_DNA"/>
</dbReference>
<sequence length="102" mass="11354">MNHRRSQENWLQSLTEFAFSHMHNAAGGFLHRLVRNSIKSSALFRRELEQQEEEGKSSSSPSLSLGGSSGGSHAVFTDQLLLDFYSGARQRKAADTLSSERV</sequence>
<feature type="region of interest" description="Disordered" evidence="1">
    <location>
        <begin position="47"/>
        <end position="71"/>
    </location>
</feature>
<comment type="caution">
    <text evidence="2">The sequence shown here is derived from an EMBL/GenBank/DDBJ whole genome shotgun (WGS) entry which is preliminary data.</text>
</comment>
<protein>
    <submittedName>
        <fullName evidence="2">Uncharacterized protein</fullName>
    </submittedName>
</protein>
<evidence type="ECO:0000256" key="1">
    <source>
        <dbReference type="SAM" id="MobiDB-lite"/>
    </source>
</evidence>
<evidence type="ECO:0000313" key="2">
    <source>
        <dbReference type="EMBL" id="CAB1448890.1"/>
    </source>
</evidence>
<keyword evidence="3" id="KW-1185">Reference proteome</keyword>
<feature type="compositionally biased region" description="Low complexity" evidence="1">
    <location>
        <begin position="57"/>
        <end position="66"/>
    </location>
</feature>
<name>A0A9N7Z2H7_PLEPL</name>
<evidence type="ECO:0000313" key="3">
    <source>
        <dbReference type="Proteomes" id="UP001153269"/>
    </source>
</evidence>
<organism evidence="2 3">
    <name type="scientific">Pleuronectes platessa</name>
    <name type="common">European plaice</name>
    <dbReference type="NCBI Taxonomy" id="8262"/>
    <lineage>
        <taxon>Eukaryota</taxon>
        <taxon>Metazoa</taxon>
        <taxon>Chordata</taxon>
        <taxon>Craniata</taxon>
        <taxon>Vertebrata</taxon>
        <taxon>Euteleostomi</taxon>
        <taxon>Actinopterygii</taxon>
        <taxon>Neopterygii</taxon>
        <taxon>Teleostei</taxon>
        <taxon>Neoteleostei</taxon>
        <taxon>Acanthomorphata</taxon>
        <taxon>Carangaria</taxon>
        <taxon>Pleuronectiformes</taxon>
        <taxon>Pleuronectoidei</taxon>
        <taxon>Pleuronectidae</taxon>
        <taxon>Pleuronectes</taxon>
    </lineage>
</organism>
<accession>A0A9N7Z2H7</accession>
<dbReference type="AlphaFoldDB" id="A0A9N7Z2H7"/>
<proteinExistence type="predicted"/>
<dbReference type="Proteomes" id="UP001153269">
    <property type="component" value="Unassembled WGS sequence"/>
</dbReference>
<feature type="compositionally biased region" description="Basic and acidic residues" evidence="1">
    <location>
        <begin position="47"/>
        <end position="56"/>
    </location>
</feature>
<reference evidence="2" key="1">
    <citation type="submission" date="2020-03" db="EMBL/GenBank/DDBJ databases">
        <authorList>
            <person name="Weist P."/>
        </authorList>
    </citation>
    <scope>NUCLEOTIDE SEQUENCE</scope>
</reference>